<keyword evidence="1" id="KW-0732">Signal</keyword>
<organism evidence="2 3">
    <name type="scientific">Nocardioides hankookensis</name>
    <dbReference type="NCBI Taxonomy" id="443157"/>
    <lineage>
        <taxon>Bacteria</taxon>
        <taxon>Bacillati</taxon>
        <taxon>Actinomycetota</taxon>
        <taxon>Actinomycetes</taxon>
        <taxon>Propionibacteriales</taxon>
        <taxon>Nocardioidaceae</taxon>
        <taxon>Nocardioides</taxon>
    </lineage>
</organism>
<evidence type="ECO:0008006" key="4">
    <source>
        <dbReference type="Google" id="ProtNLM"/>
    </source>
</evidence>
<comment type="caution">
    <text evidence="2">The sequence shown here is derived from an EMBL/GenBank/DDBJ whole genome shotgun (WGS) entry which is preliminary data.</text>
</comment>
<keyword evidence="3" id="KW-1185">Reference proteome</keyword>
<accession>A0ABW1LE76</accession>
<feature type="chain" id="PRO_5045260317" description="Peptidase MA-like domain-containing protein" evidence="1">
    <location>
        <begin position="20"/>
        <end position="412"/>
    </location>
</feature>
<protein>
    <recommendedName>
        <fullName evidence="4">Peptidase MA-like domain-containing protein</fullName>
    </recommendedName>
</protein>
<dbReference type="Proteomes" id="UP001596135">
    <property type="component" value="Unassembled WGS sequence"/>
</dbReference>
<dbReference type="EMBL" id="JBHSRJ010000001">
    <property type="protein sequence ID" value="MFC6041790.1"/>
    <property type="molecule type" value="Genomic_DNA"/>
</dbReference>
<sequence length="412" mass="44906">MRARTLVALLAVLLLLSQAGCTGDPSGSGARRAPCVRGDDARTAAQTLLDQRAAAVRAGDRDGFLATSSRDADAGALEEQEARFDRIQQLPPHSFDLTLSVTQHAAPGELTSYVNQAVQLKGIDEKPLGVVHRVTFGEHDGCWSVDADETEDIQVTEAPWEAPGAILEHREGVLLVTDEQDGSARDRILDAAVDAWQAERRLLATENHRPDDRGVVVLAFTTNRAMNVNGFYYRSLDLTGGIEVPVRTGTDEIDFRVLVAPSTLRDDSSTYLHTMLRHEFVHVLLARHQRAPTWATEGVAEYYSSGRAGGPVAPITDLVPPGIVTDGVGLPTDTFFADTWEERAGNYAVAWAAMTYLGEHFGTSEPARLVAVLHRVNAYRHPRRTEQVLERRYGLSVDDLGARARELVAAVG</sequence>
<evidence type="ECO:0000313" key="2">
    <source>
        <dbReference type="EMBL" id="MFC6041790.1"/>
    </source>
</evidence>
<proteinExistence type="predicted"/>
<evidence type="ECO:0000313" key="3">
    <source>
        <dbReference type="Proteomes" id="UP001596135"/>
    </source>
</evidence>
<name>A0ABW1LE76_9ACTN</name>
<feature type="signal peptide" evidence="1">
    <location>
        <begin position="1"/>
        <end position="19"/>
    </location>
</feature>
<gene>
    <name evidence="2" type="ORF">ACFPYL_01805</name>
</gene>
<evidence type="ECO:0000256" key="1">
    <source>
        <dbReference type="SAM" id="SignalP"/>
    </source>
</evidence>
<dbReference type="RefSeq" id="WP_379149736.1">
    <property type="nucleotide sequence ID" value="NZ_JBHSRJ010000001.1"/>
</dbReference>
<reference evidence="3" key="1">
    <citation type="journal article" date="2019" name="Int. J. Syst. Evol. Microbiol.">
        <title>The Global Catalogue of Microorganisms (GCM) 10K type strain sequencing project: providing services to taxonomists for standard genome sequencing and annotation.</title>
        <authorList>
            <consortium name="The Broad Institute Genomics Platform"/>
            <consortium name="The Broad Institute Genome Sequencing Center for Infectious Disease"/>
            <person name="Wu L."/>
            <person name="Ma J."/>
        </authorList>
    </citation>
    <scope>NUCLEOTIDE SEQUENCE [LARGE SCALE GENOMIC DNA]</scope>
    <source>
        <strain evidence="3">CCUG 54522</strain>
    </source>
</reference>